<evidence type="ECO:0000313" key="3">
    <source>
        <dbReference type="Proteomes" id="UP000030764"/>
    </source>
</evidence>
<dbReference type="PANTHER" id="PTHR21301">
    <property type="entry name" value="REVERSE TRANSCRIPTASE"/>
    <property type="match status" value="1"/>
</dbReference>
<keyword evidence="3" id="KW-1185">Reference proteome</keyword>
<evidence type="ECO:0008006" key="4">
    <source>
        <dbReference type="Google" id="ProtNLM"/>
    </source>
</evidence>
<dbReference type="Proteomes" id="UP000030764">
    <property type="component" value="Unassembled WGS sequence"/>
</dbReference>
<dbReference type="AlphaFoldDB" id="A0A085N209"/>
<gene>
    <name evidence="1" type="ORF">M513_06456</name>
    <name evidence="2" type="ORF">M514_06456</name>
</gene>
<proteinExistence type="predicted"/>
<evidence type="ECO:0000313" key="1">
    <source>
        <dbReference type="EMBL" id="KFD52609.1"/>
    </source>
</evidence>
<reference evidence="2 3" key="1">
    <citation type="journal article" date="2014" name="Nat. Genet.">
        <title>Genome and transcriptome of the porcine whipworm Trichuris suis.</title>
        <authorList>
            <person name="Jex A.R."/>
            <person name="Nejsum P."/>
            <person name="Schwarz E.M."/>
            <person name="Hu L."/>
            <person name="Young N.D."/>
            <person name="Hall R.S."/>
            <person name="Korhonen P.K."/>
            <person name="Liao S."/>
            <person name="Thamsborg S."/>
            <person name="Xia J."/>
            <person name="Xu P."/>
            <person name="Wang S."/>
            <person name="Scheerlinck J.P."/>
            <person name="Hofmann A."/>
            <person name="Sternberg P.W."/>
            <person name="Wang J."/>
            <person name="Gasser R.B."/>
        </authorList>
    </citation>
    <scope>NUCLEOTIDE SEQUENCE [LARGE SCALE GENOMIC DNA]</scope>
    <source>
        <strain evidence="2">DCEP-RM93F</strain>
        <strain evidence="1">DCEP-RM93M</strain>
    </source>
</reference>
<organism evidence="2">
    <name type="scientific">Trichuris suis</name>
    <name type="common">pig whipworm</name>
    <dbReference type="NCBI Taxonomy" id="68888"/>
    <lineage>
        <taxon>Eukaryota</taxon>
        <taxon>Metazoa</taxon>
        <taxon>Ecdysozoa</taxon>
        <taxon>Nematoda</taxon>
        <taxon>Enoplea</taxon>
        <taxon>Dorylaimia</taxon>
        <taxon>Trichinellida</taxon>
        <taxon>Trichuridae</taxon>
        <taxon>Trichuris</taxon>
    </lineage>
</organism>
<dbReference type="Proteomes" id="UP000030758">
    <property type="component" value="Unassembled WGS sequence"/>
</dbReference>
<feature type="non-terminal residue" evidence="2">
    <location>
        <position position="112"/>
    </location>
</feature>
<sequence length="112" mass="12554">MEQLTGMRTSYVDNSEDFCNEVRQLNVFPTDIIVSYDAMDHFTGTHILNPFDILTLATGNHILTSASSCTKEGNYFRFQDSFFLQNNGAPMGSILSPFIAEVFMEPSGRQSL</sequence>
<dbReference type="EMBL" id="KL367572">
    <property type="protein sequence ID" value="KFD63505.1"/>
    <property type="molecule type" value="Genomic_DNA"/>
</dbReference>
<evidence type="ECO:0000313" key="2">
    <source>
        <dbReference type="EMBL" id="KFD63505.1"/>
    </source>
</evidence>
<dbReference type="EMBL" id="KL363225">
    <property type="protein sequence ID" value="KFD52609.1"/>
    <property type="molecule type" value="Genomic_DNA"/>
</dbReference>
<accession>A0A085N209</accession>
<protein>
    <recommendedName>
        <fullName evidence="4">Reverse transcriptase domain-containing protein</fullName>
    </recommendedName>
</protein>
<name>A0A085N209_9BILA</name>
<dbReference type="PANTHER" id="PTHR21301:SF11">
    <property type="entry name" value="GIY-YIG DOMAIN-CONTAINING PROTEIN"/>
    <property type="match status" value="1"/>
</dbReference>